<reference evidence="1" key="1">
    <citation type="submission" date="2009-10" db="EMBL/GenBank/DDBJ databases">
        <title>Diversity of trophic interactions inside an arsenic-rich microbial ecosystem.</title>
        <authorList>
            <person name="Bertin P.N."/>
            <person name="Heinrich-Salmeron A."/>
            <person name="Pelletier E."/>
            <person name="Goulhen-Chollet F."/>
            <person name="Arsene-Ploetze F."/>
            <person name="Gallien S."/>
            <person name="Calteau A."/>
            <person name="Vallenet D."/>
            <person name="Casiot C."/>
            <person name="Chane-Woon-Ming B."/>
            <person name="Giloteaux L."/>
            <person name="Barakat M."/>
            <person name="Bonnefoy V."/>
            <person name="Bruneel O."/>
            <person name="Chandler M."/>
            <person name="Cleiss J."/>
            <person name="Duran R."/>
            <person name="Elbaz-Poulichet F."/>
            <person name="Fonknechten N."/>
            <person name="Lauga B."/>
            <person name="Mornico D."/>
            <person name="Ortet P."/>
            <person name="Schaeffer C."/>
            <person name="Siguier P."/>
            <person name="Alexander Thil Smith A."/>
            <person name="Van Dorsselaer A."/>
            <person name="Weissenbach J."/>
            <person name="Medigue C."/>
            <person name="Le Paslier D."/>
        </authorList>
    </citation>
    <scope>NUCLEOTIDE SEQUENCE</scope>
</reference>
<evidence type="ECO:0000313" key="1">
    <source>
        <dbReference type="EMBL" id="CBH76436.1"/>
    </source>
</evidence>
<dbReference type="InterPro" id="IPR025394">
    <property type="entry name" value="DUF4127"/>
</dbReference>
<dbReference type="AlphaFoldDB" id="E6PIZ4"/>
<sequence>MKRVALLATLVVSLLCGAIARAANAPVLFVPLDDRPVTRQLPAMLGAISGVPVLEPRRMLLGNYLRAGDPRAIGRWLDRQSAAHGFGSAVISTDMLAYGGLVASRIPGPDYATAFFRLSAIARLHQRDPRAWVAAFATVVRLAPTGVPPIGAAAHFFAAYPIWKYIQRYANLPDPLPARDDAYAARLRALAGPTALAAYLAVRARNLALDRSLLLATGASTIDRLVIGQDDAGAVGLHVPELAQLRAMERLDVPPGRSSIEPGADELGMVLVAHAMARDAQWSPRIAVRYATPSGAMVRDPLEFEPIGETIASLVRLVGGREVRRRPDIVLEVRVPHTTAREDDAALASMRRSLARGRRIALVDLSFLDGNDDAELTFMQRLLQGGVAARLDAYASWNTDANSVGTALAEAVAAGAGRRLGTFNRHAQLTFTFDRILDDVYFHALVRPELERALAAEGILDHTYLLPTVAARTQHLASAALWQYAPGLLAALAPNDHIAALRITLPWDRTFECEIEPAIAPNIEPTRSVRSPHL</sequence>
<evidence type="ECO:0008006" key="2">
    <source>
        <dbReference type="Google" id="ProtNLM"/>
    </source>
</evidence>
<gene>
    <name evidence="1" type="ORF">CARN1_0916</name>
</gene>
<proteinExistence type="predicted"/>
<comment type="caution">
    <text evidence="1">The sequence shown here is derived from an EMBL/GenBank/DDBJ whole genome shotgun (WGS) entry which is preliminary data.</text>
</comment>
<protein>
    <recommendedName>
        <fullName evidence="2">DUF4127 family protein</fullName>
    </recommendedName>
</protein>
<name>E6PIZ4_9ZZZZ</name>
<accession>E6PIZ4</accession>
<dbReference type="EMBL" id="CABL01000019">
    <property type="protein sequence ID" value="CBH76436.1"/>
    <property type="molecule type" value="Genomic_DNA"/>
</dbReference>
<dbReference type="Pfam" id="PF13552">
    <property type="entry name" value="DUF4127"/>
    <property type="match status" value="1"/>
</dbReference>
<organism evidence="1">
    <name type="scientific">mine drainage metagenome</name>
    <dbReference type="NCBI Taxonomy" id="410659"/>
    <lineage>
        <taxon>unclassified sequences</taxon>
        <taxon>metagenomes</taxon>
        <taxon>ecological metagenomes</taxon>
    </lineage>
</organism>